<feature type="binding site" evidence="2">
    <location>
        <position position="268"/>
    </location>
    <ligand>
        <name>Ca(2+)</name>
        <dbReference type="ChEBI" id="CHEBI:29108"/>
        <label>2</label>
    </ligand>
</feature>
<feature type="binding site" evidence="2">
    <location>
        <position position="358"/>
    </location>
    <ligand>
        <name>Cu(2+)</name>
        <dbReference type="ChEBI" id="CHEBI:29036"/>
        <label>3</label>
    </ligand>
</feature>
<evidence type="ECO:0000313" key="1">
    <source>
        <dbReference type="EMBL" id="ABK05589.1"/>
    </source>
</evidence>
<keyword evidence="1" id="KW-0614">Plasmid</keyword>
<feature type="binding site" evidence="2">
    <location>
        <position position="266"/>
    </location>
    <ligand>
        <name>Ca(2+)</name>
        <dbReference type="ChEBI" id="CHEBI:29108"/>
        <label>1</label>
    </ligand>
</feature>
<protein>
    <submittedName>
        <fullName evidence="1">Multicopper oxidase</fullName>
    </submittedName>
</protein>
<feature type="binding site" evidence="2">
    <location>
        <position position="219"/>
    </location>
    <ligand>
        <name>Cu(2+)</name>
        <dbReference type="ChEBI" id="CHEBI:29036"/>
        <label>3</label>
    </ligand>
</feature>
<gene>
    <name evidence="1" type="ordered locus">Arth_4419</name>
</gene>
<feature type="binding site" evidence="2">
    <location>
        <position position="268"/>
    </location>
    <ligand>
        <name>Ca(2+)</name>
        <dbReference type="ChEBI" id="CHEBI:29108"/>
        <label>1</label>
    </ligand>
</feature>
<feature type="binding site" evidence="2">
    <location>
        <position position="228"/>
    </location>
    <ligand>
        <name>Cu(2+)</name>
        <dbReference type="ChEBI" id="CHEBI:29036"/>
        <label>1</label>
    </ligand>
</feature>
<dbReference type="EMBL" id="CP000455">
    <property type="protein sequence ID" value="ABK05589.1"/>
    <property type="molecule type" value="Genomic_DNA"/>
</dbReference>
<feature type="binding site" evidence="2">
    <location>
        <position position="262"/>
    </location>
    <ligand>
        <name>Ca(2+)</name>
        <dbReference type="ChEBI" id="CHEBI:29108"/>
        <label>1</label>
    </ligand>
</feature>
<keyword evidence="2" id="KW-0479">Metal-binding</keyword>
<feature type="binding site" evidence="2">
    <location>
        <position position="180"/>
    </location>
    <ligand>
        <name>Cu(2+)</name>
        <dbReference type="ChEBI" id="CHEBI:29036"/>
        <label>3</label>
    </ligand>
</feature>
<feature type="binding site" evidence="2">
    <location>
        <position position="260"/>
    </location>
    <ligand>
        <name>Ca(2+)</name>
        <dbReference type="ChEBI" id="CHEBI:29108"/>
        <label>2</label>
    </ligand>
</feature>
<accession>A0ACD6B8D3</accession>
<keyword evidence="2" id="KW-0002">3D-structure</keyword>
<dbReference type="PDB" id="3GDC">
    <property type="method" value="X-ray"/>
    <property type="resolution" value="1.80 A"/>
    <property type="chains" value="A/B/C=88-375"/>
</dbReference>
<keyword evidence="2" id="KW-0106">Calcium</keyword>
<reference evidence="2" key="2">
    <citation type="submission" date="2009-02" db="PDB data bank">
        <title>A trimeric multicopper oxidase provides an evolutionary link to nitrite reductase.</title>
        <authorList>
            <person name="MacPherson I.S."/>
            <person name="Lee W.C."/>
            <person name="Liang T.I."/>
            <person name="Murphy M.E.P."/>
        </authorList>
    </citation>
    <scope>X-RAY CRYSTALLOGRAPHY (1.80 ANGSTROMS) OF 88-375 IN COMPLEX WITH CA(2+) AND CU(2+)</scope>
</reference>
<feature type="binding site" evidence="2">
    <location>
        <position position="260"/>
    </location>
    <ligand>
        <name>Ca(2+)</name>
        <dbReference type="ChEBI" id="CHEBI:29108"/>
        <label>1</label>
    </ligand>
</feature>
<feature type="binding site" evidence="2">
    <location>
        <position position="262"/>
    </location>
    <ligand>
        <name>Ca(2+)</name>
        <dbReference type="ChEBI" id="CHEBI:29108"/>
        <label>2</label>
    </ligand>
</feature>
<feature type="binding site" evidence="2">
    <location>
        <position position="266"/>
    </location>
    <ligand>
        <name>Ca(2+)</name>
        <dbReference type="ChEBI" id="CHEBI:29108"/>
        <label>2</label>
    </ligand>
</feature>
<feature type="binding site" evidence="2">
    <location>
        <position position="220"/>
    </location>
    <ligand>
        <name>Cu(2+)</name>
        <dbReference type="ChEBI" id="CHEBI:29036"/>
        <label>1</label>
    </ligand>
</feature>
<feature type="binding site" evidence="2">
    <location>
        <position position="309"/>
    </location>
    <ligand>
        <name>Cu(2+)</name>
        <dbReference type="ChEBI" id="CHEBI:29036"/>
        <label>2</label>
    </ligand>
</feature>
<feature type="binding site" evidence="2">
    <location>
        <position position="356"/>
    </location>
    <ligand>
        <name>Cu(2+)</name>
        <dbReference type="ChEBI" id="CHEBI:29036"/>
        <label>4</label>
    </ligand>
</feature>
<feature type="binding site" evidence="2">
    <location>
        <position position="264"/>
    </location>
    <ligand>
        <name>Ca(2+)</name>
        <dbReference type="ChEBI" id="CHEBI:29108"/>
        <label>2</label>
    </ligand>
</feature>
<feature type="binding site" evidence="2">
    <location>
        <position position="175"/>
    </location>
    <ligand>
        <name>Cu(2+)</name>
        <dbReference type="ChEBI" id="CHEBI:29036"/>
        <label>1</label>
    </ligand>
</feature>
<evidence type="ECO:0007829" key="2">
    <source>
        <dbReference type="PDB" id="3GDC"/>
    </source>
</evidence>
<feature type="binding site" evidence="2">
    <location>
        <position position="221"/>
    </location>
    <ligand>
        <name>Cu(2+)</name>
        <dbReference type="ChEBI" id="CHEBI:29036"/>
        <label>4</label>
    </ligand>
</feature>
<feature type="binding site" evidence="2">
    <location>
        <position position="178"/>
    </location>
    <ligand>
        <name>Cu(2+)</name>
        <dbReference type="ChEBI" id="CHEBI:29036"/>
        <label>2</label>
    </ligand>
</feature>
<sequence>MPKKLSETLPSRRSMLSGAAAFAALPAFSALQPQASGGHDGHGGSGNGGGVTPPPNPGSVSGGHSGGGTGGTSPTAMTNHAGHAGFAGGSVLAERAGIDPTAILRDFDRGRTSTLPDGRTLREWDIVAVDKDFEIAPGIIFKGWSYNGRIPGPTLWAREGDALRIHFTNAGAHPHTIHFHGVHRATMDGTPGIGAGSIAPGQSFTYEFDATPFGTHLYHCHQSPLAPHIAKGLYGGFIVEPKEGRPPADDEMVMVMNGYNTDGGDDNEFYSVNGLPFHFMDFPVKVKQHELVRIHLINVLEYDPINSFHIHGNFFHYYPTGTMLTPSEYTDTISQVQGQRGILELRFPYPGKFMFHAHKTEFAELGWMGFFEVSAS</sequence>
<reference evidence="1" key="1">
    <citation type="submission" date="2006-08" db="EMBL/GenBank/DDBJ databases">
        <title>Complete sequence of plasmid 1 of Arthrobacter sp. FB24.</title>
        <authorList>
            <consortium name="US DOE Joint Genome Institute"/>
            <person name="Copeland A."/>
            <person name="Lucas S."/>
            <person name="Lapidus A."/>
            <person name="Barry K."/>
            <person name="Detter J.C."/>
            <person name="Glavina del Rio T."/>
            <person name="Hammon N."/>
            <person name="Israni S."/>
            <person name="Dalin E."/>
            <person name="Tice H."/>
            <person name="Pitluck S."/>
            <person name="Chertkov O."/>
            <person name="Thompson S."/>
            <person name="Brettin T."/>
            <person name="Bruce D."/>
            <person name="Han C."/>
            <person name="Tapia R."/>
            <person name="Gilna P."/>
            <person name="Schmutz J."/>
            <person name="Larimer F."/>
            <person name="Land M."/>
            <person name="Hauser L."/>
            <person name="Kyrpides N."/>
            <person name="Mikhailova N."/>
            <person name="Beasley F."/>
            <person name="Chen W."/>
            <person name="Jerke K."/>
            <person name="Nakatsu C.H."/>
            <person name="Richardson P."/>
        </authorList>
    </citation>
    <scope>NUCLEOTIDE SEQUENCE</scope>
    <source>
        <strain evidence="1">FB24</strain>
        <plasmid evidence="1">1</plasmid>
    </source>
</reference>
<organism evidence="1">
    <name type="scientific">Arthrobacter sp. (strain FB24)</name>
    <dbReference type="NCBI Taxonomy" id="290399"/>
    <lineage>
        <taxon>Bacteria</taxon>
        <taxon>Bacillati</taxon>
        <taxon>Actinomycetota</taxon>
        <taxon>Actinomycetes</taxon>
        <taxon>Micrococcales</taxon>
        <taxon>Micrococcaceae</taxon>
        <taxon>Arthrobacter</taxon>
    </lineage>
</organism>
<feature type="binding site" evidence="2">
    <location>
        <position position="311"/>
    </location>
    <ligand>
        <name>Cu(2+)</name>
        <dbReference type="ChEBI" id="CHEBI:29036"/>
        <label>4</label>
    </ligand>
</feature>
<feature type="binding site" evidence="2">
    <location>
        <position position="263"/>
    </location>
    <ligand>
        <name>Ca(2+)</name>
        <dbReference type="ChEBI" id="CHEBI:29108"/>
        <label>1</label>
    </ligand>
</feature>
<geneLocation type="plasmid" evidence="1">
    <name>1</name>
</geneLocation>
<proteinExistence type="evidence at protein level"/>
<name>A0ACD6B8D3_ARTS2</name>
<accession>A0AW19</accession>